<accession>A0ABS8TL97</accession>
<feature type="compositionally biased region" description="Low complexity" evidence="1">
    <location>
        <begin position="31"/>
        <end position="42"/>
    </location>
</feature>
<dbReference type="Proteomes" id="UP000823775">
    <property type="component" value="Unassembled WGS sequence"/>
</dbReference>
<name>A0ABS8TL97_DATST</name>
<proteinExistence type="predicted"/>
<organism evidence="2 3">
    <name type="scientific">Datura stramonium</name>
    <name type="common">Jimsonweed</name>
    <name type="synonym">Common thornapple</name>
    <dbReference type="NCBI Taxonomy" id="4076"/>
    <lineage>
        <taxon>Eukaryota</taxon>
        <taxon>Viridiplantae</taxon>
        <taxon>Streptophyta</taxon>
        <taxon>Embryophyta</taxon>
        <taxon>Tracheophyta</taxon>
        <taxon>Spermatophyta</taxon>
        <taxon>Magnoliopsida</taxon>
        <taxon>eudicotyledons</taxon>
        <taxon>Gunneridae</taxon>
        <taxon>Pentapetalae</taxon>
        <taxon>asterids</taxon>
        <taxon>lamiids</taxon>
        <taxon>Solanales</taxon>
        <taxon>Solanaceae</taxon>
        <taxon>Solanoideae</taxon>
        <taxon>Datureae</taxon>
        <taxon>Datura</taxon>
    </lineage>
</organism>
<feature type="non-terminal residue" evidence="2">
    <location>
        <position position="1"/>
    </location>
</feature>
<feature type="compositionally biased region" description="Polar residues" evidence="1">
    <location>
        <begin position="1"/>
        <end position="30"/>
    </location>
</feature>
<sequence>GHQFGNNFNHNARSQVWGGNQNGYRPQTNIQQSPPLQESSSLEEMKKQMMAQEQGIINEM</sequence>
<feature type="region of interest" description="Disordered" evidence="1">
    <location>
        <begin position="1"/>
        <end position="42"/>
    </location>
</feature>
<keyword evidence="3" id="KW-1185">Reference proteome</keyword>
<comment type="caution">
    <text evidence="2">The sequence shown here is derived from an EMBL/GenBank/DDBJ whole genome shotgun (WGS) entry which is preliminary data.</text>
</comment>
<evidence type="ECO:0000313" key="2">
    <source>
        <dbReference type="EMBL" id="MCD7471618.1"/>
    </source>
</evidence>
<gene>
    <name evidence="2" type="ORF">HAX54_012196</name>
</gene>
<protein>
    <submittedName>
        <fullName evidence="2">Uncharacterized protein</fullName>
    </submittedName>
</protein>
<reference evidence="2 3" key="1">
    <citation type="journal article" date="2021" name="BMC Genomics">
        <title>Datura genome reveals duplications of psychoactive alkaloid biosynthetic genes and high mutation rate following tissue culture.</title>
        <authorList>
            <person name="Rajewski A."/>
            <person name="Carter-House D."/>
            <person name="Stajich J."/>
            <person name="Litt A."/>
        </authorList>
    </citation>
    <scope>NUCLEOTIDE SEQUENCE [LARGE SCALE GENOMIC DNA]</scope>
    <source>
        <strain evidence="2">AR-01</strain>
    </source>
</reference>
<dbReference type="EMBL" id="JACEIK010001703">
    <property type="protein sequence ID" value="MCD7471618.1"/>
    <property type="molecule type" value="Genomic_DNA"/>
</dbReference>
<evidence type="ECO:0000256" key="1">
    <source>
        <dbReference type="SAM" id="MobiDB-lite"/>
    </source>
</evidence>
<evidence type="ECO:0000313" key="3">
    <source>
        <dbReference type="Proteomes" id="UP000823775"/>
    </source>
</evidence>